<dbReference type="PATRIC" id="fig|1608994.3.peg.2971"/>
<proteinExistence type="predicted"/>
<feature type="domain" description="Dermonecrotic toxin N-terminal" evidence="1">
    <location>
        <begin position="365"/>
        <end position="613"/>
    </location>
</feature>
<comment type="caution">
    <text evidence="2">The sequence shown here is derived from an EMBL/GenBank/DDBJ whole genome shotgun (WGS) entry which is preliminary data.</text>
</comment>
<accession>A0A0J6IPD6</accession>
<gene>
    <name evidence="2" type="ORF">TU86_11680</name>
</gene>
<evidence type="ECO:0000313" key="2">
    <source>
        <dbReference type="EMBL" id="KMN13847.1"/>
    </source>
</evidence>
<organism evidence="2 3">
    <name type="scientific">Pseudomonas weihenstephanensis</name>
    <dbReference type="NCBI Taxonomy" id="1608994"/>
    <lineage>
        <taxon>Bacteria</taxon>
        <taxon>Pseudomonadati</taxon>
        <taxon>Pseudomonadota</taxon>
        <taxon>Gammaproteobacteria</taxon>
        <taxon>Pseudomonadales</taxon>
        <taxon>Pseudomonadaceae</taxon>
        <taxon>Pseudomonas</taxon>
    </lineage>
</organism>
<evidence type="ECO:0000313" key="3">
    <source>
        <dbReference type="Proteomes" id="UP000036325"/>
    </source>
</evidence>
<name>A0A0J6IPD6_9PSED</name>
<evidence type="ECO:0000259" key="1">
    <source>
        <dbReference type="Pfam" id="PF20178"/>
    </source>
</evidence>
<dbReference type="Pfam" id="PF20178">
    <property type="entry name" value="ToxA_N"/>
    <property type="match status" value="1"/>
</dbReference>
<dbReference type="Proteomes" id="UP000036325">
    <property type="component" value="Unassembled WGS sequence"/>
</dbReference>
<sequence length="1553" mass="173939">MVPAQNAVRALFSTPPSLEAVARKMLTDAIAQQYPTLKFNLAITRLAVPFAHGGWALQSLMTRVMTYLGSGAELDFSPINDKAFYLTDNAPDVLAPEEGEIDMSVIEGLIKELSWRLPIGLQNALTDFWGEPSDNGAHRWQWLSDVLKDTLSIRAFEQEDLTDNDRDALYQVLSFPEREERIRQYGENAVRAYWLKLTLVNAGSTYSKLSSRIVFANTDQVLEYTPGSTSRSFPDIETLKQNWSAQLHQLYSVEEVHFKSFELDGNAFDACAAAILNQQLMDLSLIVLPAKTGWRALEAVYLKITDTAEFFADAPTANPETLRTLKTRLPQWLSSASKTNQILYRQYSLALSRTKKINKGKTYLSGLSSLHTYAADVLQRQMLLDQKKFEPESPTQPVEGVFQADDIELTYLKAAGLPGATGIIEPVTLTLTELAVKNLQGIPKDQMTLRHRQGFNLPAWLTPDYITRRGGLIEQADIGKAYLERVESVLLSDTDDAKARERLFAQQIRAQLPLEALELSLKQENGFTAQGARYMAAIVQSTPEGRKINGTTVVIRHLGLLRQTGASPDIVANMFIIESSDLEDGPHILYRPFYSPSLLEFSTRAALLDAIAQPGALQNSVLIWLNDIARPIYENGGFKEPHFIRFGLGSEFAPLEAPEPAMLVTNGTSNELLQFLNNGQLMQFLYGNNARAMVALADAESISNSERRWSVFLEGASLVVNTLLVTPVLPPPIMLTAGLLSVMNAVSQDIPALASNDTTVRELAAADVLLNVGMLLFHQAINALPRSHVLPEHVPGLVIQPFAPPRIAEQWPEPPTPKVIPGTISLPGEPPNTESTLLDFSFFNARNRLTTSQKELLAQFKVPAPETRPPAATSGMHKGQFYFDQKWHVLIEQELYPVDMDPDGAAVIVGASDINHHGPAVRSDNNGNWSLDLRLRLLGGMPPKRIAAYQQKKSARVSELQSEWQAFFKQEEPLHKAVDITQSAMIKAKNDPRFTPEQLASLGEKFDNALQKQRSAYQQLLESNKERIELQIPFHERIVISLLQKLSDNLVKSLARSAYKQADLLKAWPQFARPGLEMEQASEADPVGFMQFIRDEIAINEQTIQYLELRNSYINQLLNLSPAGAEAAEQITSTFSRDEHTPLTLKSFQLSCLKLASSKPSANILAEDSLDHAIDPLREHIHTHNELNTLDVDASKRLEVLDSLTLHYGQALDAIQGIGLIHESELELDYFNTLRQLLEDFYQDVTLQLAAEIKPPAKPSRSARIRRPSVRAKAQKKVISVRGKGKLIGEVKAPGQEWPIEVIEVRSDYDNQLLSTYSQHGEEWVAIETVTTPTPIERRALNIIRGDARRYLDRVDDNLGKARQYKALCRHPEEIEELLSQQAIKLDKLATELHFSVQAQPPSVRAPNDQILIDNLRSAYRRMLTEGQELRLQLSLELPPTHGNLQHLLDKKRVQLAKLGKRFQLKGERKDFIQEYAVNDRRGAPLWYAHFHYPAADTPKQDYAIAHLKTRAQRTLSYYSQLAEAQNGQAIVNVHRGQIGKSLAQEWFLPLSD</sequence>
<dbReference type="InterPro" id="IPR046673">
    <property type="entry name" value="ToxA_N"/>
</dbReference>
<reference evidence="2 3" key="1">
    <citation type="submission" date="2015-02" db="EMBL/GenBank/DDBJ databases">
        <title>Pseudomonas helleri sp. nov. and Pseudomonas weihenstephanensis sp. nov., isolated from raw cows milk.</title>
        <authorList>
            <person name="von Neubeck M."/>
            <person name="Huptas C."/>
            <person name="Wenning M."/>
            <person name="Scherer S."/>
        </authorList>
    </citation>
    <scope>NUCLEOTIDE SEQUENCE [LARGE SCALE GENOMIC DNA]</scope>
    <source>
        <strain evidence="2 3">DSM 29166</strain>
    </source>
</reference>
<dbReference type="EMBL" id="JYLF01000004">
    <property type="protein sequence ID" value="KMN13847.1"/>
    <property type="molecule type" value="Genomic_DNA"/>
</dbReference>
<protein>
    <recommendedName>
        <fullName evidence="1">Dermonecrotic toxin N-terminal domain-containing protein</fullName>
    </recommendedName>
</protein>